<dbReference type="InterPro" id="IPR050831">
    <property type="entry name" value="CEA_cell_adhesion"/>
</dbReference>
<dbReference type="FunFam" id="2.60.40.10:FF:000244">
    <property type="entry name" value="carcinoembryonic antigen-related cell adhesion molecule 16"/>
    <property type="match status" value="1"/>
</dbReference>
<evidence type="ECO:0000256" key="4">
    <source>
        <dbReference type="ARBA" id="ARBA00038222"/>
    </source>
</evidence>
<dbReference type="InterPro" id="IPR036179">
    <property type="entry name" value="Ig-like_dom_sf"/>
</dbReference>
<evidence type="ECO:0000313" key="6">
    <source>
        <dbReference type="EMBL" id="PNI40242.1"/>
    </source>
</evidence>
<proteinExistence type="inferred from homology"/>
<accession>A0A2J8KYZ7</accession>
<dbReference type="PROSITE" id="PS50835">
    <property type="entry name" value="IG_LIKE"/>
    <property type="match status" value="1"/>
</dbReference>
<keyword evidence="1" id="KW-0732">Signal</keyword>
<evidence type="ECO:0000256" key="3">
    <source>
        <dbReference type="ARBA" id="ARBA00023319"/>
    </source>
</evidence>
<evidence type="ECO:0000313" key="7">
    <source>
        <dbReference type="Proteomes" id="UP000236370"/>
    </source>
</evidence>
<dbReference type="PANTHER" id="PTHR44427">
    <property type="entry name" value="CARCINOEMBRYONIC ANTIGEN-RELATED CELL ADHESION MOLECULE 19"/>
    <property type="match status" value="1"/>
</dbReference>
<gene>
    <name evidence="6" type="ORF">CK820_G0034724</name>
</gene>
<dbReference type="CDD" id="cd05740">
    <property type="entry name" value="IgI_hCEACAM_2_4_6_like"/>
    <property type="match status" value="1"/>
</dbReference>
<feature type="non-terminal residue" evidence="6">
    <location>
        <position position="159"/>
    </location>
</feature>
<evidence type="ECO:0000256" key="2">
    <source>
        <dbReference type="ARBA" id="ARBA00023180"/>
    </source>
</evidence>
<reference evidence="6 7" key="1">
    <citation type="submission" date="2017-12" db="EMBL/GenBank/DDBJ databases">
        <title>High-resolution comparative analysis of great ape genomes.</title>
        <authorList>
            <person name="Pollen A."/>
            <person name="Hastie A."/>
            <person name="Hormozdiari F."/>
            <person name="Dougherty M."/>
            <person name="Liu R."/>
            <person name="Chaisson M."/>
            <person name="Hoppe E."/>
            <person name="Hill C."/>
            <person name="Pang A."/>
            <person name="Hillier L."/>
            <person name="Baker C."/>
            <person name="Armstrong J."/>
            <person name="Shendure J."/>
            <person name="Paten B."/>
            <person name="Wilson R."/>
            <person name="Chao H."/>
            <person name="Schneider V."/>
            <person name="Ventura M."/>
            <person name="Kronenberg Z."/>
            <person name="Murali S."/>
            <person name="Gordon D."/>
            <person name="Cantsilieris S."/>
            <person name="Munson K."/>
            <person name="Nelson B."/>
            <person name="Raja A."/>
            <person name="Underwood J."/>
            <person name="Diekhans M."/>
            <person name="Fiddes I."/>
            <person name="Haussler D."/>
            <person name="Eichler E."/>
        </authorList>
    </citation>
    <scope>NUCLEOTIDE SEQUENCE [LARGE SCALE GENOMIC DNA]</scope>
    <source>
        <strain evidence="6">Yerkes chimp pedigree #C0471</strain>
    </source>
</reference>
<dbReference type="SUPFAM" id="SSF48726">
    <property type="entry name" value="Immunoglobulin"/>
    <property type="match status" value="1"/>
</dbReference>
<dbReference type="InterPro" id="IPR013783">
    <property type="entry name" value="Ig-like_fold"/>
</dbReference>
<dbReference type="Proteomes" id="UP000236370">
    <property type="component" value="Unassembled WGS sequence"/>
</dbReference>
<evidence type="ECO:0000259" key="5">
    <source>
        <dbReference type="PROSITE" id="PS50835"/>
    </source>
</evidence>
<name>A0A2J8KYZ7_PANTR</name>
<dbReference type="InterPro" id="IPR007110">
    <property type="entry name" value="Ig-like_dom"/>
</dbReference>
<keyword evidence="3" id="KW-0393">Immunoglobulin domain</keyword>
<organism evidence="6 7">
    <name type="scientific">Pan troglodytes</name>
    <name type="common">Chimpanzee</name>
    <dbReference type="NCBI Taxonomy" id="9598"/>
    <lineage>
        <taxon>Eukaryota</taxon>
        <taxon>Metazoa</taxon>
        <taxon>Chordata</taxon>
        <taxon>Craniata</taxon>
        <taxon>Vertebrata</taxon>
        <taxon>Euteleostomi</taxon>
        <taxon>Mammalia</taxon>
        <taxon>Eutheria</taxon>
        <taxon>Euarchontoglires</taxon>
        <taxon>Primates</taxon>
        <taxon>Haplorrhini</taxon>
        <taxon>Catarrhini</taxon>
        <taxon>Hominidae</taxon>
        <taxon>Pan</taxon>
    </lineage>
</organism>
<protein>
    <submittedName>
        <fullName evidence="6">PSG6 isoform 3</fullName>
    </submittedName>
</protein>
<dbReference type="Gene3D" id="2.60.40.10">
    <property type="entry name" value="Immunoglobulins"/>
    <property type="match status" value="1"/>
</dbReference>
<sequence>MGPLSAPPCTQRIKWKGLLLTVETPKPSISSSNLNPRETMEAVSLTCDPETPDASYLWWMNGQSLPMTHSLKLSETNRTLFLLGVTKYTAGPYECEIQNPVSASRSDPVTLNLLRDEAAQALHHHQHLKPRENKDVLNFTCEPKSENYTYIWWLNGEAS</sequence>
<keyword evidence="2" id="KW-0325">Glycoprotein</keyword>
<evidence type="ECO:0000256" key="1">
    <source>
        <dbReference type="ARBA" id="ARBA00022729"/>
    </source>
</evidence>
<dbReference type="PANTHER" id="PTHR44427:SF16">
    <property type="entry name" value="PREGNANCY-SPECIFIC BETA-1-GLYCOPROTEIN 1"/>
    <property type="match status" value="1"/>
</dbReference>
<comment type="similarity">
    <text evidence="4">Belongs to the immunoglobulin superfamily. CEA family.</text>
</comment>
<feature type="domain" description="Ig-like" evidence="5">
    <location>
        <begin position="27"/>
        <end position="112"/>
    </location>
</feature>
<dbReference type="AlphaFoldDB" id="A0A2J8KYZ7"/>
<dbReference type="Pfam" id="PF13927">
    <property type="entry name" value="Ig_3"/>
    <property type="match status" value="1"/>
</dbReference>
<dbReference type="EMBL" id="NBAG03000326">
    <property type="protein sequence ID" value="PNI40242.1"/>
    <property type="molecule type" value="Genomic_DNA"/>
</dbReference>
<comment type="caution">
    <text evidence="6">The sequence shown here is derived from an EMBL/GenBank/DDBJ whole genome shotgun (WGS) entry which is preliminary data.</text>
</comment>